<accession>A0A699V5Z2</accession>
<feature type="non-terminal residue" evidence="1">
    <location>
        <position position="1"/>
    </location>
</feature>
<organism evidence="1">
    <name type="scientific">Tanacetum cinerariifolium</name>
    <name type="common">Dalmatian daisy</name>
    <name type="synonym">Chrysanthemum cinerariifolium</name>
    <dbReference type="NCBI Taxonomy" id="118510"/>
    <lineage>
        <taxon>Eukaryota</taxon>
        <taxon>Viridiplantae</taxon>
        <taxon>Streptophyta</taxon>
        <taxon>Embryophyta</taxon>
        <taxon>Tracheophyta</taxon>
        <taxon>Spermatophyta</taxon>
        <taxon>Magnoliopsida</taxon>
        <taxon>eudicotyledons</taxon>
        <taxon>Gunneridae</taxon>
        <taxon>Pentapetalae</taxon>
        <taxon>asterids</taxon>
        <taxon>campanulids</taxon>
        <taxon>Asterales</taxon>
        <taxon>Asteraceae</taxon>
        <taxon>Asteroideae</taxon>
        <taxon>Anthemideae</taxon>
        <taxon>Anthemidinae</taxon>
        <taxon>Tanacetum</taxon>
    </lineage>
</organism>
<gene>
    <name evidence="1" type="ORF">Tci_902486</name>
</gene>
<protein>
    <submittedName>
        <fullName evidence="1">Uncharacterized protein</fullName>
    </submittedName>
</protein>
<evidence type="ECO:0000313" key="1">
    <source>
        <dbReference type="EMBL" id="GFD30517.1"/>
    </source>
</evidence>
<name>A0A699V5Z2_TANCI</name>
<sequence length="128" mass="13849">HQRAVKIGLHVEMLRDALDLVIVLAAQKGAGRPHGLTTRREEAHHVPVLTSINGSSTSSKYGITAAELSCKPTPTIMPSTTEAIESLVSGASFSSRPSRCTQSWYCPRSKSHKAVWQPTLVKSLNFSP</sequence>
<proteinExistence type="predicted"/>
<dbReference type="AlphaFoldDB" id="A0A699V5Z2"/>
<comment type="caution">
    <text evidence="1">The sequence shown here is derived from an EMBL/GenBank/DDBJ whole genome shotgun (WGS) entry which is preliminary data.</text>
</comment>
<reference evidence="1" key="1">
    <citation type="journal article" date="2019" name="Sci. Rep.">
        <title>Draft genome of Tanacetum cinerariifolium, the natural source of mosquito coil.</title>
        <authorList>
            <person name="Yamashiro T."/>
            <person name="Shiraishi A."/>
            <person name="Satake H."/>
            <person name="Nakayama K."/>
        </authorList>
    </citation>
    <scope>NUCLEOTIDE SEQUENCE</scope>
</reference>
<feature type="non-terminal residue" evidence="1">
    <location>
        <position position="128"/>
    </location>
</feature>
<dbReference type="EMBL" id="BKCJ011404700">
    <property type="protein sequence ID" value="GFD30517.1"/>
    <property type="molecule type" value="Genomic_DNA"/>
</dbReference>